<keyword evidence="8" id="KW-1185">Reference proteome</keyword>
<sequence length="592" mass="67932">MKKKISHRFNSLSFSQKLKLSVFFIGGVSLSVLLIINLIFWFFFSKQIYESNHDKITFASANLYEHFEAIENFSYKLIGNDSLQNSLVQANQPKDTSDKIKLKQEMQLLINALVLDEKDIRSVFLLNTHQENQVNFMADSNHLLDNLSVKAIVDSLPDGPSKGQWFFSENFSRAVYARKIFNTKRLALDYLGTIILTVDTSFIEQILNERKPPTSSELFILEYQDHYYTNSKLATATFDRYIELINKPSLPTPNYRVARFEGEKYFIVENHSTDRAFTFYSLQPNKDVLQKITHIELVIILTTLSLFIGIIALINHYISSLISPINKLASNMTSFQQNKDLSQLKRIDSLNQTDEIGVLYESYQQMIEEIDQLISQNYQAKILAQEIEFKALQAQLDPHFLYNTLDSINWLALNKEETEISQMVTSLAFLFKKKIDNSSTTTTIEDELDLINAYIAIQSIRFQHRFTFVPVILIDDLSQVIPKLIIQPLIENSFKYAVEKMSTPCLIQLKIFEKADCLIISVSDNGPGFSDHHLDLDANHGIGLKNIAARLTVKYQLETPLTIHSSPFNQTEVTLTIPLNDRSDSHEKNISC</sequence>
<keyword evidence="5" id="KW-1133">Transmembrane helix</keyword>
<keyword evidence="4 7" id="KW-0418">Kinase</keyword>
<dbReference type="PANTHER" id="PTHR34220:SF7">
    <property type="entry name" value="SENSOR HISTIDINE KINASE YPDA"/>
    <property type="match status" value="1"/>
</dbReference>
<dbReference type="Gene3D" id="6.10.340.10">
    <property type="match status" value="1"/>
</dbReference>
<dbReference type="SUPFAM" id="SSF55874">
    <property type="entry name" value="ATPase domain of HSP90 chaperone/DNA topoisomerase II/histidine kinase"/>
    <property type="match status" value="1"/>
</dbReference>
<feature type="transmembrane region" description="Helical" evidence="5">
    <location>
        <begin position="20"/>
        <end position="44"/>
    </location>
</feature>
<dbReference type="Gene3D" id="3.30.565.10">
    <property type="entry name" value="Histidine kinase-like ATPase, C-terminal domain"/>
    <property type="match status" value="1"/>
</dbReference>
<organism evidence="7 8">
    <name type="scientific">Vagococcus allomyrinae</name>
    <dbReference type="NCBI Taxonomy" id="2794353"/>
    <lineage>
        <taxon>Bacteria</taxon>
        <taxon>Bacillati</taxon>
        <taxon>Bacillota</taxon>
        <taxon>Bacilli</taxon>
        <taxon>Lactobacillales</taxon>
        <taxon>Enterococcaceae</taxon>
        <taxon>Vagococcus</taxon>
    </lineage>
</organism>
<dbReference type="Pfam" id="PF02518">
    <property type="entry name" value="HATPase_c"/>
    <property type="match status" value="1"/>
</dbReference>
<keyword evidence="5" id="KW-0812">Transmembrane</keyword>
<dbReference type="InterPro" id="IPR050640">
    <property type="entry name" value="Bact_2-comp_sensor_kinase"/>
</dbReference>
<evidence type="ECO:0000256" key="1">
    <source>
        <dbReference type="ARBA" id="ARBA00004370"/>
    </source>
</evidence>
<dbReference type="Proteomes" id="UP000674938">
    <property type="component" value="Unassembled WGS sequence"/>
</dbReference>
<feature type="transmembrane region" description="Helical" evidence="5">
    <location>
        <begin position="297"/>
        <end position="318"/>
    </location>
</feature>
<evidence type="ECO:0000313" key="8">
    <source>
        <dbReference type="Proteomes" id="UP000674938"/>
    </source>
</evidence>
<feature type="domain" description="HAMP" evidence="6">
    <location>
        <begin position="319"/>
        <end position="375"/>
    </location>
</feature>
<evidence type="ECO:0000256" key="4">
    <source>
        <dbReference type="ARBA" id="ARBA00022777"/>
    </source>
</evidence>
<dbReference type="CDD" id="cd06225">
    <property type="entry name" value="HAMP"/>
    <property type="match status" value="1"/>
</dbReference>
<dbReference type="InterPro" id="IPR003660">
    <property type="entry name" value="HAMP_dom"/>
</dbReference>
<dbReference type="PROSITE" id="PS50885">
    <property type="entry name" value="HAMP"/>
    <property type="match status" value="1"/>
</dbReference>
<keyword evidence="5" id="KW-0472">Membrane</keyword>
<evidence type="ECO:0000256" key="2">
    <source>
        <dbReference type="ARBA" id="ARBA00022553"/>
    </source>
</evidence>
<evidence type="ECO:0000256" key="5">
    <source>
        <dbReference type="SAM" id="Phobius"/>
    </source>
</evidence>
<dbReference type="InterPro" id="IPR036890">
    <property type="entry name" value="HATPase_C_sf"/>
</dbReference>
<evidence type="ECO:0000256" key="3">
    <source>
        <dbReference type="ARBA" id="ARBA00022679"/>
    </source>
</evidence>
<keyword evidence="3" id="KW-0808">Transferase</keyword>
<dbReference type="EMBL" id="JAEEGA010000002">
    <property type="protein sequence ID" value="MBP1040196.1"/>
    <property type="molecule type" value="Genomic_DNA"/>
</dbReference>
<name>A0A940SUL8_9ENTE</name>
<gene>
    <name evidence="7" type="ORF">I6N95_04135</name>
</gene>
<evidence type="ECO:0000313" key="7">
    <source>
        <dbReference type="EMBL" id="MBP1040196.1"/>
    </source>
</evidence>
<protein>
    <submittedName>
        <fullName evidence="7">Sensor histidine kinase</fullName>
    </submittedName>
</protein>
<comment type="caution">
    <text evidence="7">The sequence shown here is derived from an EMBL/GenBank/DDBJ whole genome shotgun (WGS) entry which is preliminary data.</text>
</comment>
<dbReference type="RefSeq" id="WP_209525088.1">
    <property type="nucleotide sequence ID" value="NZ_JAEEGA010000002.1"/>
</dbReference>
<dbReference type="PANTHER" id="PTHR34220">
    <property type="entry name" value="SENSOR HISTIDINE KINASE YPDA"/>
    <property type="match status" value="1"/>
</dbReference>
<dbReference type="InterPro" id="IPR010559">
    <property type="entry name" value="Sig_transdc_His_kin_internal"/>
</dbReference>
<dbReference type="SMART" id="SM00387">
    <property type="entry name" value="HATPase_c"/>
    <property type="match status" value="1"/>
</dbReference>
<dbReference type="GO" id="GO:0000155">
    <property type="term" value="F:phosphorelay sensor kinase activity"/>
    <property type="evidence" value="ECO:0007669"/>
    <property type="project" value="InterPro"/>
</dbReference>
<evidence type="ECO:0000259" key="6">
    <source>
        <dbReference type="PROSITE" id="PS50885"/>
    </source>
</evidence>
<reference evidence="7" key="1">
    <citation type="submission" date="2020-12" db="EMBL/GenBank/DDBJ databases">
        <title>Vagococcus allomyrinae sp. nov. and Enterococcus lavae sp. nov., isolated from the larvae of Allomyrina dichotoma.</title>
        <authorList>
            <person name="Lee S.D."/>
        </authorList>
    </citation>
    <scope>NUCLEOTIDE SEQUENCE</scope>
    <source>
        <strain evidence="7">BWB3-3</strain>
    </source>
</reference>
<dbReference type="Pfam" id="PF06580">
    <property type="entry name" value="His_kinase"/>
    <property type="match status" value="1"/>
</dbReference>
<proteinExistence type="predicted"/>
<comment type="subcellular location">
    <subcellularLocation>
        <location evidence="1">Membrane</location>
    </subcellularLocation>
</comment>
<keyword evidence="2" id="KW-0597">Phosphoprotein</keyword>
<dbReference type="GO" id="GO:0016020">
    <property type="term" value="C:membrane"/>
    <property type="evidence" value="ECO:0007669"/>
    <property type="project" value="UniProtKB-SubCell"/>
</dbReference>
<dbReference type="InterPro" id="IPR003594">
    <property type="entry name" value="HATPase_dom"/>
</dbReference>
<accession>A0A940SUL8</accession>
<dbReference type="AlphaFoldDB" id="A0A940SUL8"/>